<protein>
    <submittedName>
        <fullName evidence="1">Uncharacterized protein</fullName>
    </submittedName>
</protein>
<reference evidence="1 2" key="1">
    <citation type="submission" date="2024-05" db="EMBL/GenBank/DDBJ databases">
        <authorList>
            <person name="Duchaud E."/>
        </authorList>
    </citation>
    <scope>NUCLEOTIDE SEQUENCE [LARGE SCALE GENOMIC DNA]</scope>
    <source>
        <strain evidence="1">Ena-SAMPLE-TAB-13-05-2024-13:56:06:370-140308</strain>
    </source>
</reference>
<gene>
    <name evidence="1" type="ORF">T190423A01A_70045</name>
</gene>
<evidence type="ECO:0000313" key="1">
    <source>
        <dbReference type="EMBL" id="CAL2104352.1"/>
    </source>
</evidence>
<comment type="caution">
    <text evidence="1">The sequence shown here is derived from an EMBL/GenBank/DDBJ whole genome shotgun (WGS) entry which is preliminary data.</text>
</comment>
<keyword evidence="2" id="KW-1185">Reference proteome</keyword>
<name>A0ABM9PFK5_9FLAO</name>
<dbReference type="Proteomes" id="UP001497527">
    <property type="component" value="Unassembled WGS sequence"/>
</dbReference>
<evidence type="ECO:0000313" key="2">
    <source>
        <dbReference type="Proteomes" id="UP001497527"/>
    </source>
</evidence>
<sequence length="208" mass="25124">MKLLLSLLFCLGIGLLIRYLLNKIPNDTTPKKKKIEIKLNEAFLENNKTEVENLKLPAYMYQIYEGNADKELPFGGWHKPATFSYMTDEELQDYKIPDRIVPFIEDYMVFAFDKERNSFLQFHVEDTKPYNEYPKQNWQQFLTTIFYNWYWNLYLLDEDFDELVKFKKVSNLLEYKHLDSFLKLLSDNHETTYLEIEKKIETFKTTMN</sequence>
<dbReference type="RefSeq" id="WP_348718663.1">
    <property type="nucleotide sequence ID" value="NZ_CAXJIO010000016.1"/>
</dbReference>
<accession>A0ABM9PFK5</accession>
<proteinExistence type="predicted"/>
<dbReference type="EMBL" id="CAXJIO010000016">
    <property type="protein sequence ID" value="CAL2104352.1"/>
    <property type="molecule type" value="Genomic_DNA"/>
</dbReference>
<organism evidence="1 2">
    <name type="scientific">Tenacibaculum polynesiense</name>
    <dbReference type="NCBI Taxonomy" id="3137857"/>
    <lineage>
        <taxon>Bacteria</taxon>
        <taxon>Pseudomonadati</taxon>
        <taxon>Bacteroidota</taxon>
        <taxon>Flavobacteriia</taxon>
        <taxon>Flavobacteriales</taxon>
        <taxon>Flavobacteriaceae</taxon>
        <taxon>Tenacibaculum</taxon>
    </lineage>
</organism>